<proteinExistence type="predicted"/>
<gene>
    <name evidence="2" type="ORF">ORY91_000772</name>
</gene>
<feature type="non-terminal residue" evidence="2">
    <location>
        <position position="426"/>
    </location>
</feature>
<accession>A0A9X4IF47</accession>
<feature type="compositionally biased region" description="Basic and acidic residues" evidence="1">
    <location>
        <begin position="294"/>
        <end position="305"/>
    </location>
</feature>
<feature type="region of interest" description="Disordered" evidence="1">
    <location>
        <begin position="283"/>
        <end position="305"/>
    </location>
</feature>
<evidence type="ECO:0000313" key="2">
    <source>
        <dbReference type="EMBL" id="MDD9328813.1"/>
    </source>
</evidence>
<dbReference type="SUPFAM" id="SSF101999">
    <property type="entry name" value="Trimeric adhesin"/>
    <property type="match status" value="1"/>
</dbReference>
<dbReference type="Gene3D" id="6.20.50.100">
    <property type="match status" value="1"/>
</dbReference>
<organism evidence="2">
    <name type="scientific">Neisseria leonii</name>
    <dbReference type="NCBI Taxonomy" id="2995413"/>
    <lineage>
        <taxon>Bacteria</taxon>
        <taxon>Pseudomonadati</taxon>
        <taxon>Pseudomonadota</taxon>
        <taxon>Betaproteobacteria</taxon>
        <taxon>Neisseriales</taxon>
        <taxon>Neisseriaceae</taxon>
        <taxon>Neisseria</taxon>
    </lineage>
</organism>
<dbReference type="InterPro" id="IPR037174">
    <property type="entry name" value="Trimeric_adhesin"/>
</dbReference>
<dbReference type="Gene3D" id="3.90.1780.10">
    <property type="entry name" value="Trimeric adhesin"/>
    <property type="match status" value="1"/>
</dbReference>
<comment type="caution">
    <text evidence="2">The sequence shown here is derived from an EMBL/GenBank/DDBJ whole genome shotgun (WGS) entry which is preliminary data.</text>
</comment>
<sequence>NIAAVTSELTNNSDGRVNTPAAPNALATAGDVAKAINNSGWKLAAEGTDGEELVKPGDTVTFKAKDNLNVTRENGSITYGLNKDVDLTGDGSVLIGETALTKDGLIINNGPMLTHNGRHLKLGSVDGGNTVSPIQIQGVESGLKQADGSPVTLAEAQGEVLNNAVNVGDLKNASQTLVDKGFNITADHSALSGNAKEDTVKLGEKVNFTSSDNNIVTTVADNEIRYALNTDLTLGGKDGADGQDGKDGKIGINGKDGSAVVINGKDGSIGLNGKDGANGLTLKGADGAQGVDGTDGKDGLPGKDGETRLVYEIKDPSTGEPVTKQVANLDDGLIFTGNNGTLNRHKLNTLVTVEGEGVSKEDAESFKSAAGNISVEADGGSKLTVKLNRDLDLTENGSVKLGNTALTADGLIINNGPMLTHDGEGN</sequence>
<feature type="non-terminal residue" evidence="2">
    <location>
        <position position="1"/>
    </location>
</feature>
<evidence type="ECO:0000256" key="1">
    <source>
        <dbReference type="SAM" id="MobiDB-lite"/>
    </source>
</evidence>
<dbReference type="AlphaFoldDB" id="A0A9X4IF47"/>
<evidence type="ECO:0008006" key="3">
    <source>
        <dbReference type="Google" id="ProtNLM"/>
    </source>
</evidence>
<reference evidence="2" key="1">
    <citation type="submission" date="2022-10" db="EMBL/GenBank/DDBJ databases">
        <authorList>
            <person name="Boutroux M."/>
        </authorList>
    </citation>
    <scope>NUCLEOTIDE SEQUENCE</scope>
    <source>
        <strain evidence="2">51.81</strain>
    </source>
</reference>
<protein>
    <recommendedName>
        <fullName evidence="3">Trimeric autotransporter adhesin YadA-like stalk domain-containing protein</fullName>
    </recommendedName>
</protein>
<dbReference type="EMBL" id="JAPQFL010000021">
    <property type="protein sequence ID" value="MDD9328813.1"/>
    <property type="molecule type" value="Genomic_DNA"/>
</dbReference>
<name>A0A9X4IF47_9NEIS</name>